<reference evidence="3 4" key="1">
    <citation type="submission" date="2016-09" db="EMBL/GenBank/DDBJ databases">
        <title>Extensive genetic diversity and differential bi-allelic expression allows diatom success in the polar Southern Ocean.</title>
        <authorList>
            <consortium name="DOE Joint Genome Institute"/>
            <person name="Mock T."/>
            <person name="Otillar R.P."/>
            <person name="Strauss J."/>
            <person name="Dupont C."/>
            <person name="Frickenhaus S."/>
            <person name="Maumus F."/>
            <person name="Mcmullan M."/>
            <person name="Sanges R."/>
            <person name="Schmutz J."/>
            <person name="Toseland A."/>
            <person name="Valas R."/>
            <person name="Veluchamy A."/>
            <person name="Ward B.J."/>
            <person name="Allen A."/>
            <person name="Barry K."/>
            <person name="Falciatore A."/>
            <person name="Ferrante M."/>
            <person name="Fortunato A.E."/>
            <person name="Gloeckner G."/>
            <person name="Gruber A."/>
            <person name="Hipkin R."/>
            <person name="Janech M."/>
            <person name="Kroth P."/>
            <person name="Leese F."/>
            <person name="Lindquist E."/>
            <person name="Lyon B.R."/>
            <person name="Martin J."/>
            <person name="Mayer C."/>
            <person name="Parker M."/>
            <person name="Quesneville H."/>
            <person name="Raymond J."/>
            <person name="Uhlig C."/>
            <person name="Valentin K.U."/>
            <person name="Worden A.Z."/>
            <person name="Armbrust E.V."/>
            <person name="Bowler C."/>
            <person name="Green B."/>
            <person name="Moulton V."/>
            <person name="Van Oosterhout C."/>
            <person name="Grigoriev I."/>
        </authorList>
    </citation>
    <scope>NUCLEOTIDE SEQUENCE [LARGE SCALE GENOMIC DNA]</scope>
    <source>
        <strain evidence="3 4">CCMP1102</strain>
    </source>
</reference>
<sequence>MAPTVSFLCVCSILAVIATTTVVNGLTINQSSAKTKRPVSWLIDGNNFLGQRGVHGLPRDGDKLAEKLIQISGKQGGSSTPNDVVLVFDGRKDVDTERTDIRLNENFIKVQLKHGTIADDFLLDEIEKIRLEDPTRRVKLVTADKRLRASALDIRPTVKQVVNPKVFWKKYVPRMSGQKKNKTPHQPRDNIMKPMYPPKREEKIETETETDGGDDN</sequence>
<feature type="region of interest" description="Disordered" evidence="1">
    <location>
        <begin position="175"/>
        <end position="216"/>
    </location>
</feature>
<evidence type="ECO:0008006" key="5">
    <source>
        <dbReference type="Google" id="ProtNLM"/>
    </source>
</evidence>
<dbReference type="InParanoid" id="A0A1E7FIV0"/>
<name>A0A1E7FIV0_9STRA</name>
<evidence type="ECO:0000256" key="2">
    <source>
        <dbReference type="SAM" id="SignalP"/>
    </source>
</evidence>
<keyword evidence="4" id="KW-1185">Reference proteome</keyword>
<gene>
    <name evidence="3" type="ORF">FRACYDRAFT_268859</name>
</gene>
<dbReference type="Proteomes" id="UP000095751">
    <property type="component" value="Unassembled WGS sequence"/>
</dbReference>
<dbReference type="KEGG" id="fcy:FRACYDRAFT_268859"/>
<evidence type="ECO:0000313" key="4">
    <source>
        <dbReference type="Proteomes" id="UP000095751"/>
    </source>
</evidence>
<evidence type="ECO:0000313" key="3">
    <source>
        <dbReference type="EMBL" id="OEU18067.1"/>
    </source>
</evidence>
<proteinExistence type="predicted"/>
<feature type="compositionally biased region" description="Basic residues" evidence="1">
    <location>
        <begin position="175"/>
        <end position="185"/>
    </location>
</feature>
<feature type="signal peptide" evidence="2">
    <location>
        <begin position="1"/>
        <end position="25"/>
    </location>
</feature>
<dbReference type="EMBL" id="KV784357">
    <property type="protein sequence ID" value="OEU18067.1"/>
    <property type="molecule type" value="Genomic_DNA"/>
</dbReference>
<protein>
    <recommendedName>
        <fullName evidence="5">NYN domain-containing protein</fullName>
    </recommendedName>
</protein>
<keyword evidence="2" id="KW-0732">Signal</keyword>
<evidence type="ECO:0000256" key="1">
    <source>
        <dbReference type="SAM" id="MobiDB-lite"/>
    </source>
</evidence>
<dbReference type="AlphaFoldDB" id="A0A1E7FIV0"/>
<dbReference type="OrthoDB" id="38100at2759"/>
<feature type="chain" id="PRO_5009193131" description="NYN domain-containing protein" evidence="2">
    <location>
        <begin position="26"/>
        <end position="216"/>
    </location>
</feature>
<organism evidence="3 4">
    <name type="scientific">Fragilariopsis cylindrus CCMP1102</name>
    <dbReference type="NCBI Taxonomy" id="635003"/>
    <lineage>
        <taxon>Eukaryota</taxon>
        <taxon>Sar</taxon>
        <taxon>Stramenopiles</taxon>
        <taxon>Ochrophyta</taxon>
        <taxon>Bacillariophyta</taxon>
        <taxon>Bacillariophyceae</taxon>
        <taxon>Bacillariophycidae</taxon>
        <taxon>Bacillariales</taxon>
        <taxon>Bacillariaceae</taxon>
        <taxon>Fragilariopsis</taxon>
    </lineage>
</organism>
<feature type="compositionally biased region" description="Acidic residues" evidence="1">
    <location>
        <begin position="207"/>
        <end position="216"/>
    </location>
</feature>
<accession>A0A1E7FIV0</accession>